<dbReference type="PANTHER" id="PTHR38134:SF2">
    <property type="entry name" value="GALACTOKINASE"/>
    <property type="match status" value="1"/>
</dbReference>
<dbReference type="EMBL" id="CP021983">
    <property type="protein sequence ID" value="ASC71477.1"/>
    <property type="molecule type" value="Genomic_DNA"/>
</dbReference>
<organism evidence="1 2">
    <name type="scientific">Halomicronema hongdechloris C2206</name>
    <dbReference type="NCBI Taxonomy" id="1641165"/>
    <lineage>
        <taxon>Bacteria</taxon>
        <taxon>Bacillati</taxon>
        <taxon>Cyanobacteriota</taxon>
        <taxon>Cyanophyceae</taxon>
        <taxon>Nodosilineales</taxon>
        <taxon>Nodosilineaceae</taxon>
        <taxon>Halomicronema</taxon>
    </lineage>
</organism>
<dbReference type="PANTHER" id="PTHR38134">
    <property type="entry name" value="SLR1395 PROTEIN"/>
    <property type="match status" value="1"/>
</dbReference>
<sequence length="372" mass="41003">MAPPTLYVAVTNHGFGHATRAAAVAATIQAQLPQVRLILATTAPQCCCSPNLEGPFLHRPRAFDVGVLQQDSLTMDKTATLEQLRRIQRMPTHLVAEEAAFLQQERVSLVLADIPPLATRVAEAAGVPCWMMSNFGWDFIYRPWGGGFVAVADWIAECFQRCDRMFRLPFHEPMKAFPTITDVGLTGGSPRYAPDQLRAILAPRVPSPELLSKAKHTVLLTFGGLGLQQIPYQGLSRFPDWQFISFDAQAPELPNLLKITDRCLRPVDVMPLCDRIVSKPGYSTFAEACRLNIPILTLTRQDFAESALLVEGIQAVSHHRILRPTDLLQGTWDFLAQPLLPPRQAMARATDGNQTIAAAVVDYLSTAASQID</sequence>
<evidence type="ECO:0000313" key="2">
    <source>
        <dbReference type="Proteomes" id="UP000191901"/>
    </source>
</evidence>
<dbReference type="SUPFAM" id="SSF53756">
    <property type="entry name" value="UDP-Glycosyltransferase/glycogen phosphorylase"/>
    <property type="match status" value="1"/>
</dbReference>
<proteinExistence type="predicted"/>
<dbReference type="OrthoDB" id="503106at2"/>
<dbReference type="KEGG" id="hhg:XM38_024290"/>
<keyword evidence="2" id="KW-1185">Reference proteome</keyword>
<accession>A0A1Z3HMV3</accession>
<reference evidence="1 2" key="1">
    <citation type="journal article" date="2016" name="Biochim. Biophys. Acta">
        <title>Characterization of red-shifted phycobilisomes isolated from the chlorophyll f-containing cyanobacterium Halomicronema hongdechloris.</title>
        <authorList>
            <person name="Li Y."/>
            <person name="Lin Y."/>
            <person name="Garvey C.J."/>
            <person name="Birch D."/>
            <person name="Corkery R.W."/>
            <person name="Loughlin P.C."/>
            <person name="Scheer H."/>
            <person name="Willows R.D."/>
            <person name="Chen M."/>
        </authorList>
    </citation>
    <scope>NUCLEOTIDE SEQUENCE [LARGE SCALE GENOMIC DNA]</scope>
    <source>
        <strain evidence="1 2">C2206</strain>
    </source>
</reference>
<protein>
    <recommendedName>
        <fullName evidence="3">Glycosyl transferase</fullName>
    </recommendedName>
</protein>
<evidence type="ECO:0000313" key="1">
    <source>
        <dbReference type="EMBL" id="ASC71477.1"/>
    </source>
</evidence>
<dbReference type="AlphaFoldDB" id="A0A1Z3HMV3"/>
<evidence type="ECO:0008006" key="3">
    <source>
        <dbReference type="Google" id="ProtNLM"/>
    </source>
</evidence>
<dbReference type="Proteomes" id="UP000191901">
    <property type="component" value="Chromosome"/>
</dbReference>
<gene>
    <name evidence="1" type="ORF">XM38_024290</name>
</gene>
<name>A0A1Z3HMV3_9CYAN</name>
<dbReference type="InterPro" id="IPR053205">
    <property type="entry name" value="GHMP_kinase_L-arabinokinase"/>
</dbReference>